<protein>
    <submittedName>
        <fullName evidence="2">Alternative protein NR5A1</fullName>
    </submittedName>
</protein>
<dbReference type="EMBL" id="HF583795">
    <property type="protein sequence ID" value="CCQ43292.1"/>
    <property type="molecule type" value="Genomic_DNA"/>
</dbReference>
<reference evidence="2" key="1">
    <citation type="journal article" date="2013" name="PLoS ONE">
        <title>Direct detection of alternative open reading frames translation products in human significantly expands the proteome.</title>
        <authorList>
            <person name="Vanderperre B."/>
            <person name="Lucier J.-F."/>
            <person name="Motard J."/>
            <person name="Tremblay G."/>
            <person name="Vanderperre S."/>
            <person name="Wisztorski M."/>
            <person name="Salzet M."/>
            <person name="Boisvert F.-M."/>
            <person name="Roucou X."/>
        </authorList>
    </citation>
    <scope>NUCLEOTIDE SEQUENCE</scope>
</reference>
<name>L8ECB8_HUMAN</name>
<organism evidence="2">
    <name type="scientific">Homo sapiens</name>
    <name type="common">Human</name>
    <dbReference type="NCBI Taxonomy" id="9606"/>
    <lineage>
        <taxon>Eukaryota</taxon>
        <taxon>Metazoa</taxon>
        <taxon>Chordata</taxon>
        <taxon>Craniata</taxon>
        <taxon>Vertebrata</taxon>
        <taxon>Euteleostomi</taxon>
        <taxon>Mammalia</taxon>
        <taxon>Eutheria</taxon>
        <taxon>Euarchontoglires</taxon>
        <taxon>Primates</taxon>
        <taxon>Haplorrhini</taxon>
        <taxon>Catarrhini</taxon>
        <taxon>Hominidae</taxon>
        <taxon>Homo</taxon>
    </lineage>
</organism>
<proteinExistence type="predicted"/>
<feature type="region of interest" description="Disordered" evidence="1">
    <location>
        <begin position="134"/>
        <end position="179"/>
    </location>
</feature>
<evidence type="ECO:0000256" key="1">
    <source>
        <dbReference type="SAM" id="MobiDB-lite"/>
    </source>
</evidence>
<evidence type="ECO:0000313" key="2">
    <source>
        <dbReference type="EMBL" id="CCQ43292.1"/>
    </source>
</evidence>
<dbReference type="AlphaFoldDB" id="L8ECB8"/>
<dbReference type="OrthoDB" id="5984981at2759"/>
<sequence>MASSWRQGPRWGCPRRPLPHRTTCCLPACMGLSPRAWPPVHLLGHWATLGPQHCPWPCPVPTGHWLATSTLPFLAVPSSLSTRSLMPAPHSLGCRTATQSPSLEGPTCLSSSCSCCSWSRMRTRCGPASWAACRSPPKAAPTSRRPSASCAEWPTRPSSPSWTGHAGAWSSRSWRWPTR</sequence>
<gene>
    <name evidence="2" type="primary">NR5A1</name>
</gene>
<accession>L8ECB8</accession>